<accession>A0A1Y3R0T9</accession>
<dbReference type="OrthoDB" id="9992451at2"/>
<comment type="caution">
    <text evidence="2">The sequence shown here is derived from an EMBL/GenBank/DDBJ whole genome shotgun (WGS) entry which is preliminary data.</text>
</comment>
<organism evidence="2 3">
    <name type="scientific">Alistipes onderdonkii</name>
    <dbReference type="NCBI Taxonomy" id="328813"/>
    <lineage>
        <taxon>Bacteria</taxon>
        <taxon>Pseudomonadati</taxon>
        <taxon>Bacteroidota</taxon>
        <taxon>Bacteroidia</taxon>
        <taxon>Bacteroidales</taxon>
        <taxon>Rikenellaceae</taxon>
        <taxon>Alistipes</taxon>
    </lineage>
</organism>
<proteinExistence type="predicted"/>
<name>A0A1Y3R0T9_9BACT</name>
<dbReference type="AlphaFoldDB" id="A0A1Y3R0T9"/>
<evidence type="ECO:0008006" key="4">
    <source>
        <dbReference type="Google" id="ProtNLM"/>
    </source>
</evidence>
<reference evidence="3" key="1">
    <citation type="submission" date="2017-04" db="EMBL/GenBank/DDBJ databases">
        <title>Function of individual gut microbiota members based on whole genome sequencing of pure cultures obtained from chicken caecum.</title>
        <authorList>
            <person name="Medvecky M."/>
            <person name="Cejkova D."/>
            <person name="Polansky O."/>
            <person name="Karasova D."/>
            <person name="Kubasova T."/>
            <person name="Cizek A."/>
            <person name="Rychlik I."/>
        </authorList>
    </citation>
    <scope>NUCLEOTIDE SEQUENCE [LARGE SCALE GENOMIC DNA]</scope>
    <source>
        <strain evidence="3">An90</strain>
    </source>
</reference>
<dbReference type="RefSeq" id="WP_087401176.1">
    <property type="nucleotide sequence ID" value="NZ_NFHB01000002.1"/>
</dbReference>
<gene>
    <name evidence="2" type="ORF">B5G41_02740</name>
</gene>
<dbReference type="EMBL" id="NFHB01000002">
    <property type="protein sequence ID" value="OUN04247.1"/>
    <property type="molecule type" value="Genomic_DNA"/>
</dbReference>
<evidence type="ECO:0000313" key="2">
    <source>
        <dbReference type="EMBL" id="OUN04247.1"/>
    </source>
</evidence>
<feature type="chain" id="PRO_5012327854" description="Fibronectin type-III domain-containing protein" evidence="1">
    <location>
        <begin position="23"/>
        <end position="637"/>
    </location>
</feature>
<dbReference type="Proteomes" id="UP000195772">
    <property type="component" value="Unassembled WGS sequence"/>
</dbReference>
<dbReference type="PROSITE" id="PS51257">
    <property type="entry name" value="PROKAR_LIPOPROTEIN"/>
    <property type="match status" value="1"/>
</dbReference>
<protein>
    <recommendedName>
        <fullName evidence="4">Fibronectin type-III domain-containing protein</fullName>
    </recommendedName>
</protein>
<evidence type="ECO:0000313" key="3">
    <source>
        <dbReference type="Proteomes" id="UP000195772"/>
    </source>
</evidence>
<dbReference type="eggNOG" id="ENOG5033S2F">
    <property type="taxonomic scope" value="Bacteria"/>
</dbReference>
<evidence type="ECO:0000256" key="1">
    <source>
        <dbReference type="SAM" id="SignalP"/>
    </source>
</evidence>
<keyword evidence="1" id="KW-0732">Signal</keyword>
<feature type="signal peptide" evidence="1">
    <location>
        <begin position="1"/>
        <end position="22"/>
    </location>
</feature>
<sequence length="637" mass="67185">MIKSFLSWGTALLVLCSGLLSSCDDKNEGGGNPDPTVTIAIGDAAFNALKFTLTLKDADKCSYICAKASETVPTAEQILANGKSVTASGVIEVGNLEPNTAYRLSAVAQKGNISGKVYSIEHTTSAPGVHPAVVLTPGQSTTTTLTFNAALTDPETAAYVCLEKTEGLTLPTAEEILRDGKAIAATGEILIENLKPSTTYVIAAAVANTGIYSEVNSIVMATGTPTPVVTLAAGAPGITALTFTVGLTDAEKAAYLCIEKVAGAVVPTAEKILAEGTAIAQAGEITADNLKEGTAYIIAVAASNKEVYSEVKSIEMATDKDLSGPAVFDRQVAGGYYGIPEGGSYGEYIVVLADGETIDAGGVHATVNAGRAMSLDLFQMKPYKLDNITLPDRTYRYATSQSLSTFHPAKTYCMVNDGKGNITKVEFKAGTIAVTKSGSTFTVKATLTTTDDKEFTASYTGPITIEDKTAVKIEPLPDLENDVTNATFIRALAKYYNNDAGTANDCVVNLYDVQPTVNDDYDYLIGAGHMVSLYLTTALSEEMVLQEGTYTVSDTGTPGTYAPGEQIEFMDSMLAMGTYCEERNASNESVYGFITSGTVTVTKVGTNYRFVLDFTTDKGRKVSGTYEGAVEMRDKRK</sequence>